<protein>
    <submittedName>
        <fullName evidence="5">Uncharacterized protein</fullName>
    </submittedName>
</protein>
<feature type="region of interest" description="Disordered" evidence="4">
    <location>
        <begin position="100"/>
        <end position="130"/>
    </location>
</feature>
<organism evidence="5 6">
    <name type="scientific">Cyclotella cryptica</name>
    <dbReference type="NCBI Taxonomy" id="29204"/>
    <lineage>
        <taxon>Eukaryota</taxon>
        <taxon>Sar</taxon>
        <taxon>Stramenopiles</taxon>
        <taxon>Ochrophyta</taxon>
        <taxon>Bacillariophyta</taxon>
        <taxon>Coscinodiscophyceae</taxon>
        <taxon>Thalassiosirophycidae</taxon>
        <taxon>Stephanodiscales</taxon>
        <taxon>Stephanodiscaceae</taxon>
        <taxon>Cyclotella</taxon>
    </lineage>
</organism>
<evidence type="ECO:0000256" key="2">
    <source>
        <dbReference type="ARBA" id="ARBA00023043"/>
    </source>
</evidence>
<dbReference type="InterPro" id="IPR052420">
    <property type="entry name" value="Espin/Espin-like"/>
</dbReference>
<proteinExistence type="predicted"/>
<dbReference type="AlphaFoldDB" id="A0ABD3QL17"/>
<keyword evidence="3" id="KW-0175">Coiled coil</keyword>
<feature type="compositionally biased region" description="Polar residues" evidence="4">
    <location>
        <begin position="114"/>
        <end position="130"/>
    </location>
</feature>
<dbReference type="Gene3D" id="1.25.40.20">
    <property type="entry name" value="Ankyrin repeat-containing domain"/>
    <property type="match status" value="1"/>
</dbReference>
<keyword evidence="6" id="KW-1185">Reference proteome</keyword>
<name>A0ABD3QL17_9STRA</name>
<dbReference type="SUPFAM" id="SSF48403">
    <property type="entry name" value="Ankyrin repeat"/>
    <property type="match status" value="1"/>
</dbReference>
<dbReference type="EMBL" id="JABMIG020000029">
    <property type="protein sequence ID" value="KAL3801085.1"/>
    <property type="molecule type" value="Genomic_DNA"/>
</dbReference>
<keyword evidence="1" id="KW-0677">Repeat</keyword>
<evidence type="ECO:0000256" key="3">
    <source>
        <dbReference type="SAM" id="Coils"/>
    </source>
</evidence>
<evidence type="ECO:0000313" key="5">
    <source>
        <dbReference type="EMBL" id="KAL3801085.1"/>
    </source>
</evidence>
<dbReference type="Proteomes" id="UP001516023">
    <property type="component" value="Unassembled WGS sequence"/>
</dbReference>
<evidence type="ECO:0000256" key="4">
    <source>
        <dbReference type="SAM" id="MobiDB-lite"/>
    </source>
</evidence>
<dbReference type="PANTHER" id="PTHR24153">
    <property type="entry name" value="ESPIN"/>
    <property type="match status" value="1"/>
</dbReference>
<evidence type="ECO:0000256" key="1">
    <source>
        <dbReference type="ARBA" id="ARBA00022737"/>
    </source>
</evidence>
<feature type="coiled-coil region" evidence="3">
    <location>
        <begin position="262"/>
        <end position="420"/>
    </location>
</feature>
<accession>A0ABD3QL17</accession>
<keyword evidence="2" id="KW-0040">ANK repeat</keyword>
<sequence length="612" mass="68811">MNRPGISSYPREQESSGPLSFLQCGTPAGVFLCDAAPEAECDYDVNPPGLYSAVHKRQWGLALDRVKVFPEEASIWVYRMGVEEGGVGASGSASVEMNVTNSESRLLSPRNAYSAPSNNENSYSAPSNNENNAGQARKVLRWRMLPLHAAIIFSAPVALIKALLKTYPEGCSASDDQGMLPLHLAFRSQSSEEVVLLLLDCYPQAIEMADHKGRVPSQLAPKNSTFTYHDVIADAFLKGPSYYYHAARVASADRTRAELEWLTEMQVVQENARKEVEEAKEVFDNTTNALNEEIEQLVFENSELKEKIEWYETKYDGAEEKEQVLVDHTNSLAERLRLTSLSEEHLATKLAKLEGKLKNKEQELEESRAQSEAHVHTLEERVKELESALEKTHLKAKSLAEKLQEKIQENNEAVVKFDNERKLFEKQLDASRECLMELISSSKEDKKMFDQDSKELRAQLQLIQSELSKNSQVPRSLEDKLENLQREIVTSRMANAQNKADMRREEAESMLRTNMQVKKEGTVAAPTPKEQDDCEIYVCQTRDEQDTIFRDYSNDADSLVALTELTDEQRLALENLDLSGTKEEIAATLSKVPGLTRNQVNLLVDVASSLTV</sequence>
<reference evidence="5 6" key="1">
    <citation type="journal article" date="2020" name="G3 (Bethesda)">
        <title>Improved Reference Genome for Cyclotella cryptica CCMP332, a Model for Cell Wall Morphogenesis, Salinity Adaptation, and Lipid Production in Diatoms (Bacillariophyta).</title>
        <authorList>
            <person name="Roberts W.R."/>
            <person name="Downey K.M."/>
            <person name="Ruck E.C."/>
            <person name="Traller J.C."/>
            <person name="Alverson A.J."/>
        </authorList>
    </citation>
    <scope>NUCLEOTIDE SEQUENCE [LARGE SCALE GENOMIC DNA]</scope>
    <source>
        <strain evidence="5 6">CCMP332</strain>
    </source>
</reference>
<dbReference type="InterPro" id="IPR036770">
    <property type="entry name" value="Ankyrin_rpt-contain_sf"/>
</dbReference>
<gene>
    <name evidence="5" type="ORF">HJC23_002378</name>
</gene>
<comment type="caution">
    <text evidence="5">The sequence shown here is derived from an EMBL/GenBank/DDBJ whole genome shotgun (WGS) entry which is preliminary data.</text>
</comment>
<dbReference type="PANTHER" id="PTHR24153:SF8">
    <property type="entry name" value="FORKED, ISOFORM F"/>
    <property type="match status" value="1"/>
</dbReference>
<evidence type="ECO:0000313" key="6">
    <source>
        <dbReference type="Proteomes" id="UP001516023"/>
    </source>
</evidence>